<evidence type="ECO:0000256" key="2">
    <source>
        <dbReference type="ARBA" id="ARBA00004544"/>
    </source>
</evidence>
<feature type="region of interest" description="Disordered" evidence="11">
    <location>
        <begin position="296"/>
        <end position="333"/>
    </location>
</feature>
<keyword evidence="4" id="KW-0963">Cytoplasm</keyword>
<dbReference type="GO" id="GO:0005884">
    <property type="term" value="C:actin filament"/>
    <property type="evidence" value="ECO:0007669"/>
    <property type="project" value="TreeGrafter"/>
</dbReference>
<dbReference type="Pfam" id="PF00241">
    <property type="entry name" value="Cofilin_ADF"/>
    <property type="match status" value="2"/>
</dbReference>
<evidence type="ECO:0000256" key="7">
    <source>
        <dbReference type="ARBA" id="ARBA00023212"/>
    </source>
</evidence>
<proteinExistence type="inferred from homology"/>
<feature type="compositionally biased region" description="Basic and acidic residues" evidence="11">
    <location>
        <begin position="304"/>
        <end position="324"/>
    </location>
</feature>
<reference evidence="13 14" key="1">
    <citation type="submission" date="2017-11" db="EMBL/GenBank/DDBJ databases">
        <authorList>
            <person name="Kracher B."/>
        </authorList>
    </citation>
    <scope>NUCLEOTIDE SEQUENCE [LARGE SCALE GENOMIC DNA]</scope>
    <source>
        <strain evidence="13 14">RACE1</strain>
    </source>
</reference>
<dbReference type="InterPro" id="IPR029006">
    <property type="entry name" value="ADF-H/Gelsolin-like_dom_sf"/>
</dbReference>
<accession>A0A383UNK9</accession>
<dbReference type="PROSITE" id="PS51263">
    <property type="entry name" value="ADF_H"/>
    <property type="match status" value="2"/>
</dbReference>
<protein>
    <recommendedName>
        <fullName evidence="10">Twinfilin</fullName>
    </recommendedName>
</protein>
<name>A0A383UNK9_BLUHO</name>
<dbReference type="GO" id="GO:0030042">
    <property type="term" value="P:actin filament depolymerization"/>
    <property type="evidence" value="ECO:0007669"/>
    <property type="project" value="TreeGrafter"/>
</dbReference>
<comment type="function">
    <text evidence="9">Actin-binding protein involved in motile and morphological processes. Inhibits actin polymerization, likely by sequestering G-actin.</text>
</comment>
<dbReference type="GO" id="GO:0051015">
    <property type="term" value="F:actin filament binding"/>
    <property type="evidence" value="ECO:0007669"/>
    <property type="project" value="TreeGrafter"/>
</dbReference>
<dbReference type="InterPro" id="IPR028458">
    <property type="entry name" value="Twinfilin"/>
</dbReference>
<dbReference type="SMART" id="SM00102">
    <property type="entry name" value="ADF"/>
    <property type="match status" value="2"/>
</dbReference>
<evidence type="ECO:0000256" key="11">
    <source>
        <dbReference type="SAM" id="MobiDB-lite"/>
    </source>
</evidence>
<comment type="subcellular location">
    <subcellularLocation>
        <location evidence="2">Cytoplasm</location>
        <location evidence="2">Cell cortex</location>
    </subcellularLocation>
    <subcellularLocation>
        <location evidence="1">Cytoplasm</location>
        <location evidence="1">Cytoskeleton</location>
    </subcellularLocation>
</comment>
<organism evidence="13 14">
    <name type="scientific">Blumeria hordei</name>
    <name type="common">Barley powdery mildew</name>
    <name type="synonym">Blumeria graminis f. sp. hordei</name>
    <dbReference type="NCBI Taxonomy" id="2867405"/>
    <lineage>
        <taxon>Eukaryota</taxon>
        <taxon>Fungi</taxon>
        <taxon>Dikarya</taxon>
        <taxon>Ascomycota</taxon>
        <taxon>Pezizomycotina</taxon>
        <taxon>Leotiomycetes</taxon>
        <taxon>Erysiphales</taxon>
        <taxon>Erysiphaceae</taxon>
        <taxon>Blumeria</taxon>
    </lineage>
</organism>
<feature type="domain" description="ADF-H" evidence="12">
    <location>
        <begin position="3"/>
        <end position="137"/>
    </location>
</feature>
<feature type="domain" description="ADF-H" evidence="12">
    <location>
        <begin position="175"/>
        <end position="311"/>
    </location>
</feature>
<evidence type="ECO:0000256" key="10">
    <source>
        <dbReference type="ARBA" id="ARBA00069496"/>
    </source>
</evidence>
<dbReference type="EMBL" id="UNSH01000029">
    <property type="protein sequence ID" value="SZF00930.1"/>
    <property type="molecule type" value="Genomic_DNA"/>
</dbReference>
<dbReference type="InterPro" id="IPR002108">
    <property type="entry name" value="ADF-H"/>
</dbReference>
<evidence type="ECO:0000256" key="3">
    <source>
        <dbReference type="ARBA" id="ARBA00009557"/>
    </source>
</evidence>
<evidence type="ECO:0000313" key="14">
    <source>
        <dbReference type="Proteomes" id="UP000275772"/>
    </source>
</evidence>
<evidence type="ECO:0000256" key="8">
    <source>
        <dbReference type="ARBA" id="ARBA00038532"/>
    </source>
</evidence>
<evidence type="ECO:0000256" key="1">
    <source>
        <dbReference type="ARBA" id="ARBA00004245"/>
    </source>
</evidence>
<evidence type="ECO:0000256" key="9">
    <source>
        <dbReference type="ARBA" id="ARBA00056419"/>
    </source>
</evidence>
<dbReference type="FunFam" id="3.40.20.10:FF:000007">
    <property type="entry name" value="Twinfilin-1 isoform 1"/>
    <property type="match status" value="1"/>
</dbReference>
<dbReference type="SUPFAM" id="SSF55753">
    <property type="entry name" value="Actin depolymerizing proteins"/>
    <property type="match status" value="2"/>
</dbReference>
<dbReference type="PANTHER" id="PTHR13759">
    <property type="entry name" value="TWINFILIN"/>
    <property type="match status" value="1"/>
</dbReference>
<gene>
    <name evidence="13" type="ORF">BLGHR1_11680</name>
</gene>
<evidence type="ECO:0000256" key="5">
    <source>
        <dbReference type="ARBA" id="ARBA00022737"/>
    </source>
</evidence>
<dbReference type="GO" id="GO:0003785">
    <property type="term" value="F:actin monomer binding"/>
    <property type="evidence" value="ECO:0007669"/>
    <property type="project" value="TreeGrafter"/>
</dbReference>
<keyword evidence="5" id="KW-0677">Repeat</keyword>
<dbReference type="AlphaFoldDB" id="A0A383UNK9"/>
<keyword evidence="6" id="KW-0009">Actin-binding</keyword>
<keyword evidence="7" id="KW-0206">Cytoskeleton</keyword>
<dbReference type="GO" id="GO:0051016">
    <property type="term" value="P:barbed-end actin filament capping"/>
    <property type="evidence" value="ECO:0007669"/>
    <property type="project" value="TreeGrafter"/>
</dbReference>
<sequence length="333" mass="36336">MQSGIIASKELHAAFQLLIESPDQRGLVCTITSEALTPVAVLEPATSSFSHDLALLTPHIEATVARYFILRLAEPNTSAPFVAITYVPDAAPVRSKMLFAATRLALLRELGSEKFRETRFATSADELTPDGFQKYEQHVKLAPPLSEMEKSLAAVKRSEAESRGSRVRQSPVGAAVPISASSAALQALQRLAENNTDENLVQLRIDLPSETMDLDSISDVNITALASSICSSAPRYSLFRYTHTHEGVTSSPILFIYTCPPSSKIKERMVYAAFLHSAQLLAEEAGLVIQKKIEEGDPSEISEESIRADLHPPKVVKKGFERPRRPGASKLGR</sequence>
<dbReference type="VEuPathDB" id="FungiDB:BLGHR1_11680"/>
<comment type="subunit">
    <text evidence="8">Interacts with G-actin; ADP-actin form.</text>
</comment>
<dbReference type="GO" id="GO:0005938">
    <property type="term" value="C:cell cortex"/>
    <property type="evidence" value="ECO:0007669"/>
    <property type="project" value="UniProtKB-SubCell"/>
</dbReference>
<dbReference type="Gene3D" id="3.40.20.10">
    <property type="entry name" value="Severin"/>
    <property type="match status" value="2"/>
</dbReference>
<dbReference type="CDD" id="cd11285">
    <property type="entry name" value="ADF_Twf-N_like"/>
    <property type="match status" value="1"/>
</dbReference>
<dbReference type="Proteomes" id="UP000275772">
    <property type="component" value="Unassembled WGS sequence"/>
</dbReference>
<evidence type="ECO:0000256" key="4">
    <source>
        <dbReference type="ARBA" id="ARBA00022490"/>
    </source>
</evidence>
<dbReference type="CDD" id="cd11284">
    <property type="entry name" value="ADF_Twf-C_like"/>
    <property type="match status" value="1"/>
</dbReference>
<comment type="similarity">
    <text evidence="3">Belongs to the actin-binding proteins ADF family. Twinfilin subfamily.</text>
</comment>
<evidence type="ECO:0000256" key="6">
    <source>
        <dbReference type="ARBA" id="ARBA00023203"/>
    </source>
</evidence>
<dbReference type="PANTHER" id="PTHR13759:SF1">
    <property type="entry name" value="TWINFILIN"/>
    <property type="match status" value="1"/>
</dbReference>
<dbReference type="FunFam" id="3.40.20.10:FF:000042">
    <property type="entry name" value="Actin depolymerizing protein"/>
    <property type="match status" value="1"/>
</dbReference>
<evidence type="ECO:0000313" key="13">
    <source>
        <dbReference type="EMBL" id="SZF00930.1"/>
    </source>
</evidence>
<evidence type="ECO:0000259" key="12">
    <source>
        <dbReference type="PROSITE" id="PS51263"/>
    </source>
</evidence>